<dbReference type="InterPro" id="IPR038242">
    <property type="entry name" value="Cmr2_N"/>
</dbReference>
<dbReference type="Pfam" id="PF12469">
    <property type="entry name" value="Cmr2_N"/>
    <property type="match status" value="1"/>
</dbReference>
<evidence type="ECO:0000313" key="4">
    <source>
        <dbReference type="EMBL" id="NVO23311.1"/>
    </source>
</evidence>
<evidence type="ECO:0000313" key="5">
    <source>
        <dbReference type="Proteomes" id="UP000592216"/>
    </source>
</evidence>
<dbReference type="Gene3D" id="3.30.70.2220">
    <property type="entry name" value="CRISPR-Cas system, Cmr2 subunit, D1 domain, cysteine cluster"/>
    <property type="match status" value="1"/>
</dbReference>
<dbReference type="Gene3D" id="3.30.70.270">
    <property type="match status" value="1"/>
</dbReference>
<evidence type="ECO:0000259" key="3">
    <source>
        <dbReference type="PROSITE" id="PS50887"/>
    </source>
</evidence>
<dbReference type="PROSITE" id="PS50887">
    <property type="entry name" value="GGDEF"/>
    <property type="match status" value="1"/>
</dbReference>
<dbReference type="InterPro" id="IPR000160">
    <property type="entry name" value="GGDEF_dom"/>
</dbReference>
<sequence length="658" mass="71892">MDKKILHFTIGPVQGFINDARRLRDYWAGSFLLSLLSGHAMQAVTKAGGQVVFPQVENDPLFTALSERKGAPYIGSLPNRFMAVVSAEEAADIARRSTQAVNDAWAEICEAIWDAFFESVSSKSADGGSAAARIWQRQIQNFWSTAWVVGEAPNDGSDGAWLDLRKNWRTHFPDSIEDGDHCRLMGQYQELSGFHRIGGRRRQQAFWECVRAKLGQESLDVSPNEPLCAIASVKRLFPILVRQKGKIGSALPFCPGDGVLNIRNWPSTSYIAASPWLRGIDRSADGVEESLQNYAETAKNIFPSAAFSEWESPELLGLPYDRNSRFFRLDGHLLHEDAIPGTVKDFQKRTATVLDHRTSQKLQASLKELQGKIGNRPSEFYAILRMDGDSIGAALREEPDVIKAALADFTRDVAVAFDPGSQEAVAGVLVYAGGDDVLAVLPADEAIETAMKMREIYSASFAKFSKKSAQYTLSGSIIFAHFKRTPLSTALRQSSHYLDVVAKDQNGRNSLAIAVLKPGGVQSDWVCAFEAGGGLIKQLDEIAQLGLGVDGGAGLAGGFFHAVERKYGTLFKSGNSVDMKVLLSPLVTHQLRQQYGRNEAAKEIRELSEKICSIYSPLCGPSADQDPGVSFGGGQVIRFLNSDGTIASIANKRARHDD</sequence>
<dbReference type="RefSeq" id="WP_177157354.1">
    <property type="nucleotide sequence ID" value="NZ_JABCJE010000003.1"/>
</dbReference>
<comment type="caution">
    <text evidence="4">The sequence shown here is derived from an EMBL/GenBank/DDBJ whole genome shotgun (WGS) entry which is preliminary data.</text>
</comment>
<dbReference type="InterPro" id="IPR054767">
    <property type="entry name" value="Cas10-Cmr2_palm2"/>
</dbReference>
<dbReference type="GO" id="GO:0051607">
    <property type="term" value="P:defense response to virus"/>
    <property type="evidence" value="ECO:0007669"/>
    <property type="project" value="UniProtKB-KW"/>
</dbReference>
<dbReference type="EMBL" id="JABCJE010000003">
    <property type="protein sequence ID" value="NVO23311.1"/>
    <property type="molecule type" value="Genomic_DNA"/>
</dbReference>
<organism evidence="4 5">
    <name type="scientific">Donghicola mangrovi</name>
    <dbReference type="NCBI Taxonomy" id="2729614"/>
    <lineage>
        <taxon>Bacteria</taxon>
        <taxon>Pseudomonadati</taxon>
        <taxon>Pseudomonadota</taxon>
        <taxon>Alphaproteobacteria</taxon>
        <taxon>Rhodobacterales</taxon>
        <taxon>Roseobacteraceae</taxon>
        <taxon>Donghicola</taxon>
    </lineage>
</organism>
<dbReference type="NCBIfam" id="TIGR02577">
    <property type="entry name" value="cas_TM1794_Cmr2"/>
    <property type="match status" value="1"/>
</dbReference>
<accession>A0A850QBM7</accession>
<protein>
    <submittedName>
        <fullName evidence="4">Type III-B CRISPR-associated protein Cas10/Cmr2</fullName>
    </submittedName>
</protein>
<reference evidence="4 5" key="1">
    <citation type="submission" date="2020-04" db="EMBL/GenBank/DDBJ databases">
        <title>Donghicola sp., a member of the Rhodobacteraceae family isolated from mangrove forest in Thailand.</title>
        <authorList>
            <person name="Charoenyingcharoen P."/>
            <person name="Yukphan P."/>
        </authorList>
    </citation>
    <scope>NUCLEOTIDE SEQUENCE [LARGE SCALE GENOMIC DNA]</scope>
    <source>
        <strain evidence="4 5">B5-SW-15</strain>
    </source>
</reference>
<feature type="domain" description="GGDEF" evidence="3">
    <location>
        <begin position="379"/>
        <end position="516"/>
    </location>
</feature>
<keyword evidence="2" id="KW-0051">Antiviral defense</keyword>
<dbReference type="AlphaFoldDB" id="A0A850QBM7"/>
<dbReference type="Pfam" id="PF22335">
    <property type="entry name" value="Cas10-Cmr2_palm2"/>
    <property type="match status" value="1"/>
</dbReference>
<keyword evidence="1" id="KW-0547">Nucleotide-binding</keyword>
<dbReference type="InterPro" id="IPR013407">
    <property type="entry name" value="CRISPR-assoc_prot_Cmr2"/>
</dbReference>
<evidence type="ECO:0000256" key="2">
    <source>
        <dbReference type="ARBA" id="ARBA00023118"/>
    </source>
</evidence>
<evidence type="ECO:0000256" key="1">
    <source>
        <dbReference type="ARBA" id="ARBA00022741"/>
    </source>
</evidence>
<dbReference type="InterPro" id="IPR043128">
    <property type="entry name" value="Rev_trsase/Diguanyl_cyclase"/>
</dbReference>
<dbReference type="Proteomes" id="UP000592216">
    <property type="component" value="Unassembled WGS sequence"/>
</dbReference>
<proteinExistence type="predicted"/>
<dbReference type="GO" id="GO:0000166">
    <property type="term" value="F:nucleotide binding"/>
    <property type="evidence" value="ECO:0007669"/>
    <property type="project" value="UniProtKB-KW"/>
</dbReference>
<dbReference type="InterPro" id="IPR024615">
    <property type="entry name" value="CRISPR-assoc_Cmr2_N"/>
</dbReference>
<gene>
    <name evidence="4" type="primary">cas10</name>
    <name evidence="4" type="ORF">HJ536_08080</name>
</gene>
<name>A0A850QBM7_9RHOB</name>